<feature type="transmembrane region" description="Helical" evidence="1">
    <location>
        <begin position="37"/>
        <end position="56"/>
    </location>
</feature>
<sequence length="85" mass="9444">MDLFTIPLTILLLIFMALSIITTVKKRKAAGVTGIKSALTPICFYSVAVVAIFTFWFDIIGLVSWTLIIILMILGAFFTKYLPVN</sequence>
<protein>
    <submittedName>
        <fullName evidence="2">Uncharacterized protein</fullName>
    </submittedName>
</protein>
<dbReference type="EMBL" id="PISD01000005">
    <property type="protein sequence ID" value="PKG30832.1"/>
    <property type="molecule type" value="Genomic_DNA"/>
</dbReference>
<accession>A0A2N0ZMU5</accession>
<gene>
    <name evidence="2" type="ORF">CWS20_01305</name>
</gene>
<evidence type="ECO:0000313" key="2">
    <source>
        <dbReference type="EMBL" id="PKG30832.1"/>
    </source>
</evidence>
<feature type="transmembrane region" description="Helical" evidence="1">
    <location>
        <begin position="6"/>
        <end position="25"/>
    </location>
</feature>
<dbReference type="Proteomes" id="UP000233343">
    <property type="component" value="Unassembled WGS sequence"/>
</dbReference>
<reference evidence="2 3" key="1">
    <citation type="journal article" date="2010" name="Int. J. Syst. Evol. Microbiol.">
        <title>Bacillus horneckiae sp. nov., isolated from a spacecraft-assembly clean room.</title>
        <authorList>
            <person name="Vaishampayan P."/>
            <person name="Probst A."/>
            <person name="Krishnamurthi S."/>
            <person name="Ghosh S."/>
            <person name="Osman S."/>
            <person name="McDowall A."/>
            <person name="Ruckmani A."/>
            <person name="Mayilraj S."/>
            <person name="Venkateswaran K."/>
        </authorList>
    </citation>
    <scope>NUCLEOTIDE SEQUENCE [LARGE SCALE GENOMIC DNA]</scope>
    <source>
        <strain evidence="3">1PO1SC</strain>
    </source>
</reference>
<keyword evidence="1" id="KW-1133">Transmembrane helix</keyword>
<keyword evidence="1" id="KW-0812">Transmembrane</keyword>
<evidence type="ECO:0000256" key="1">
    <source>
        <dbReference type="SAM" id="Phobius"/>
    </source>
</evidence>
<name>A0A2N0ZMU5_9BACI</name>
<keyword evidence="3" id="KW-1185">Reference proteome</keyword>
<evidence type="ECO:0000313" key="3">
    <source>
        <dbReference type="Proteomes" id="UP000233343"/>
    </source>
</evidence>
<proteinExistence type="predicted"/>
<comment type="caution">
    <text evidence="2">The sequence shown here is derived from an EMBL/GenBank/DDBJ whole genome shotgun (WGS) entry which is preliminary data.</text>
</comment>
<organism evidence="2 3">
    <name type="scientific">Cytobacillus horneckiae</name>
    <dbReference type="NCBI Taxonomy" id="549687"/>
    <lineage>
        <taxon>Bacteria</taxon>
        <taxon>Bacillati</taxon>
        <taxon>Bacillota</taxon>
        <taxon>Bacilli</taxon>
        <taxon>Bacillales</taxon>
        <taxon>Bacillaceae</taxon>
        <taxon>Cytobacillus</taxon>
    </lineage>
</organism>
<dbReference type="AlphaFoldDB" id="A0A2N0ZMU5"/>
<keyword evidence="1" id="KW-0472">Membrane</keyword>
<feature type="transmembrane region" description="Helical" evidence="1">
    <location>
        <begin position="62"/>
        <end position="82"/>
    </location>
</feature>